<keyword evidence="3 7" id="KW-0067">ATP-binding</keyword>
<dbReference type="PROSITE" id="PS50893">
    <property type="entry name" value="ABC_TRANSPORTER_2"/>
    <property type="match status" value="1"/>
</dbReference>
<feature type="compositionally biased region" description="Basic and acidic residues" evidence="5">
    <location>
        <begin position="315"/>
        <end position="332"/>
    </location>
</feature>
<feature type="domain" description="ABC transporter" evidence="6">
    <location>
        <begin position="12"/>
        <end position="244"/>
    </location>
</feature>
<dbReference type="InterPro" id="IPR005894">
    <property type="entry name" value="DrrA"/>
</dbReference>
<dbReference type="RefSeq" id="WP_344272745.1">
    <property type="nucleotide sequence ID" value="NZ_BAAAMR010000053.1"/>
</dbReference>
<dbReference type="InterPro" id="IPR017871">
    <property type="entry name" value="ABC_transporter-like_CS"/>
</dbReference>
<name>A0ABP5LRF0_9ACTN</name>
<dbReference type="NCBIfam" id="TIGR01188">
    <property type="entry name" value="drrA"/>
    <property type="match status" value="1"/>
</dbReference>
<evidence type="ECO:0000313" key="8">
    <source>
        <dbReference type="Proteomes" id="UP001501020"/>
    </source>
</evidence>
<dbReference type="GO" id="GO:0005524">
    <property type="term" value="F:ATP binding"/>
    <property type="evidence" value="ECO:0007669"/>
    <property type="project" value="UniProtKB-KW"/>
</dbReference>
<dbReference type="PANTHER" id="PTHR43582:SF5">
    <property type="entry name" value="ABC TRANSPORTER"/>
    <property type="match status" value="1"/>
</dbReference>
<dbReference type="Pfam" id="PF00005">
    <property type="entry name" value="ABC_tran"/>
    <property type="match status" value="1"/>
</dbReference>
<dbReference type="InterPro" id="IPR003439">
    <property type="entry name" value="ABC_transporter-like_ATP-bd"/>
</dbReference>
<feature type="region of interest" description="Disordered" evidence="5">
    <location>
        <begin position="314"/>
        <end position="340"/>
    </location>
</feature>
<protein>
    <submittedName>
        <fullName evidence="7">Daunorubicin resistance protein DrrA family ABC transporter ATP-binding protein</fullName>
    </submittedName>
</protein>
<evidence type="ECO:0000313" key="7">
    <source>
        <dbReference type="EMBL" id="GAA2149984.1"/>
    </source>
</evidence>
<evidence type="ECO:0000259" key="6">
    <source>
        <dbReference type="PROSITE" id="PS50893"/>
    </source>
</evidence>
<comment type="caution">
    <text evidence="7">The sequence shown here is derived from an EMBL/GenBank/DDBJ whole genome shotgun (WGS) entry which is preliminary data.</text>
</comment>
<dbReference type="SUPFAM" id="SSF52540">
    <property type="entry name" value="P-loop containing nucleoside triphosphate hydrolases"/>
    <property type="match status" value="1"/>
</dbReference>
<evidence type="ECO:0000256" key="3">
    <source>
        <dbReference type="ARBA" id="ARBA00022840"/>
    </source>
</evidence>
<gene>
    <name evidence="7" type="ORF">GCM10009727_53910</name>
</gene>
<dbReference type="PANTHER" id="PTHR43582">
    <property type="entry name" value="LINEARMYCIN RESISTANCE ATP-BINDING PROTEIN LNRL"/>
    <property type="match status" value="1"/>
</dbReference>
<evidence type="ECO:0000256" key="5">
    <source>
        <dbReference type="SAM" id="MobiDB-lite"/>
    </source>
</evidence>
<evidence type="ECO:0000256" key="4">
    <source>
        <dbReference type="ARBA" id="ARBA00049985"/>
    </source>
</evidence>
<dbReference type="InterPro" id="IPR027417">
    <property type="entry name" value="P-loop_NTPase"/>
</dbReference>
<dbReference type="EMBL" id="BAAAMR010000053">
    <property type="protein sequence ID" value="GAA2149984.1"/>
    <property type="molecule type" value="Genomic_DNA"/>
</dbReference>
<dbReference type="InterPro" id="IPR003593">
    <property type="entry name" value="AAA+_ATPase"/>
</dbReference>
<proteinExistence type="inferred from homology"/>
<organism evidence="7 8">
    <name type="scientific">Actinomadura napierensis</name>
    <dbReference type="NCBI Taxonomy" id="267854"/>
    <lineage>
        <taxon>Bacteria</taxon>
        <taxon>Bacillati</taxon>
        <taxon>Actinomycetota</taxon>
        <taxon>Actinomycetes</taxon>
        <taxon>Streptosporangiales</taxon>
        <taxon>Thermomonosporaceae</taxon>
        <taxon>Actinomadura</taxon>
    </lineage>
</organism>
<comment type="similarity">
    <text evidence="4">Belongs to the ABC transporter superfamily. Drug exporter-1 (DrugE1) (TC 3.A.1.105) family.</text>
</comment>
<keyword evidence="8" id="KW-1185">Reference proteome</keyword>
<dbReference type="Gene3D" id="3.40.50.300">
    <property type="entry name" value="P-loop containing nucleotide triphosphate hydrolases"/>
    <property type="match status" value="1"/>
</dbReference>
<keyword evidence="2" id="KW-0547">Nucleotide-binding</keyword>
<comment type="subcellular location">
    <subcellularLocation>
        <location evidence="1">Cell membrane</location>
        <topology evidence="1">Peripheral membrane protein</topology>
        <orientation evidence="1">Cytoplasmic side</orientation>
    </subcellularLocation>
</comment>
<accession>A0ABP5LRF0</accession>
<evidence type="ECO:0000256" key="1">
    <source>
        <dbReference type="ARBA" id="ARBA00004413"/>
    </source>
</evidence>
<reference evidence="8" key="1">
    <citation type="journal article" date="2019" name="Int. J. Syst. Evol. Microbiol.">
        <title>The Global Catalogue of Microorganisms (GCM) 10K type strain sequencing project: providing services to taxonomists for standard genome sequencing and annotation.</title>
        <authorList>
            <consortium name="The Broad Institute Genomics Platform"/>
            <consortium name="The Broad Institute Genome Sequencing Center for Infectious Disease"/>
            <person name="Wu L."/>
            <person name="Ma J."/>
        </authorList>
    </citation>
    <scope>NUCLEOTIDE SEQUENCE [LARGE SCALE GENOMIC DNA]</scope>
    <source>
        <strain evidence="8">JCM 13850</strain>
    </source>
</reference>
<evidence type="ECO:0000256" key="2">
    <source>
        <dbReference type="ARBA" id="ARBA00022741"/>
    </source>
</evidence>
<dbReference type="PROSITE" id="PS00211">
    <property type="entry name" value="ABC_TRANSPORTER_1"/>
    <property type="match status" value="1"/>
</dbReference>
<sequence>MNIGSGTTGPAVEAAGLVREFRGGRRAIDGLDLRIERGEIYGLLGPNGAGKSTTVHVLTTLLPLTGGRAQVAGHDVAAQPGRVRRHIGVAMQDVALDPVLSAWEHVRLQAALHGLGRRERHERGAELIAAVNLADVAGDKVGTYSGGMKRRLDLALALLHRPAVLFLDEPTNGLDVPSREALWKQVRRLAREDGVTVLLTSQYLEEIDVLSDRVGIIDHGRMIAEATPDELKDRLGEPTIEILPADPAHRPAVAALLARFGSPATAVRDGAVAARVKAAARELPEIATALSAGDILADHIEVRSPSLNDVFRTLTGHDGHDAGDADGGRAADEPLAEAAP</sequence>
<dbReference type="Proteomes" id="UP001501020">
    <property type="component" value="Unassembled WGS sequence"/>
</dbReference>
<dbReference type="SMART" id="SM00382">
    <property type="entry name" value="AAA"/>
    <property type="match status" value="1"/>
</dbReference>